<evidence type="ECO:0000313" key="3">
    <source>
        <dbReference type="WBParaSite" id="HNAJ_0001056701-mRNA-1"/>
    </source>
</evidence>
<dbReference type="WBParaSite" id="HNAJ_0001056701-mRNA-1">
    <property type="protein sequence ID" value="HNAJ_0001056701-mRNA-1"/>
    <property type="gene ID" value="HNAJ_0001056701"/>
</dbReference>
<organism evidence="3">
    <name type="scientific">Rodentolepis nana</name>
    <name type="common">Dwarf tapeworm</name>
    <name type="synonym">Hymenolepis nana</name>
    <dbReference type="NCBI Taxonomy" id="102285"/>
    <lineage>
        <taxon>Eukaryota</taxon>
        <taxon>Metazoa</taxon>
        <taxon>Spiralia</taxon>
        <taxon>Lophotrochozoa</taxon>
        <taxon>Platyhelminthes</taxon>
        <taxon>Cestoda</taxon>
        <taxon>Eucestoda</taxon>
        <taxon>Cyclophyllidea</taxon>
        <taxon>Hymenolepididae</taxon>
        <taxon>Rodentolepis</taxon>
    </lineage>
</organism>
<evidence type="ECO:0000313" key="1">
    <source>
        <dbReference type="EMBL" id="VDO08257.1"/>
    </source>
</evidence>
<dbReference type="EMBL" id="UZAE01013105">
    <property type="protein sequence ID" value="VDO08257.1"/>
    <property type="molecule type" value="Genomic_DNA"/>
</dbReference>
<reference evidence="1 2" key="2">
    <citation type="submission" date="2018-11" db="EMBL/GenBank/DDBJ databases">
        <authorList>
            <consortium name="Pathogen Informatics"/>
        </authorList>
    </citation>
    <scope>NUCLEOTIDE SEQUENCE [LARGE SCALE GENOMIC DNA]</scope>
</reference>
<sequence length="124" mass="14302">MACRRPVDELADVPHRNPNGLQPCIAFPEDYISPGNLHYNVPPIPVDRTYPLNTSIMPWHGYTGAKGHFNEQVMPSWADQYVINDNEVGRNVNIEQCKLTQQKEFVQSKTLKRKLSDFHQNDRL</sequence>
<dbReference type="AlphaFoldDB" id="A0A0R3TSE9"/>
<reference evidence="3" key="1">
    <citation type="submission" date="2017-02" db="UniProtKB">
        <authorList>
            <consortium name="WormBaseParasite"/>
        </authorList>
    </citation>
    <scope>IDENTIFICATION</scope>
</reference>
<protein>
    <submittedName>
        <fullName evidence="3">Similar to</fullName>
    </submittedName>
</protein>
<evidence type="ECO:0000313" key="2">
    <source>
        <dbReference type="Proteomes" id="UP000278807"/>
    </source>
</evidence>
<gene>
    <name evidence="1" type="ORF">HNAJ_LOCUS10562</name>
</gene>
<keyword evidence="2" id="KW-1185">Reference proteome</keyword>
<name>A0A0R3TSE9_RODNA</name>
<proteinExistence type="predicted"/>
<dbReference type="OrthoDB" id="6240860at2759"/>
<dbReference type="Proteomes" id="UP000278807">
    <property type="component" value="Unassembled WGS sequence"/>
</dbReference>
<accession>A0A0R3TSE9</accession>